<comment type="caution">
    <text evidence="2">The sequence shown here is derived from an EMBL/GenBank/DDBJ whole genome shotgun (WGS) entry which is preliminary data.</text>
</comment>
<evidence type="ECO:0000259" key="1">
    <source>
        <dbReference type="Pfam" id="PF14301"/>
    </source>
</evidence>
<organism evidence="2 4">
    <name type="scientific">Burkholderia ubonensis</name>
    <dbReference type="NCBI Taxonomy" id="101571"/>
    <lineage>
        <taxon>Bacteria</taxon>
        <taxon>Pseudomonadati</taxon>
        <taxon>Pseudomonadota</taxon>
        <taxon>Betaproteobacteria</taxon>
        <taxon>Burkholderiales</taxon>
        <taxon>Burkholderiaceae</taxon>
        <taxon>Burkholderia</taxon>
        <taxon>Burkholderia cepacia complex</taxon>
    </lineage>
</organism>
<gene>
    <name evidence="3" type="ORF">WK57_00895</name>
    <name evidence="2" type="ORF">WL29_17565</name>
</gene>
<evidence type="ECO:0000313" key="3">
    <source>
        <dbReference type="EMBL" id="KWZ59268.1"/>
    </source>
</evidence>
<reference evidence="3 5" key="2">
    <citation type="submission" date="2015-11" db="EMBL/GenBank/DDBJ databases">
        <authorList>
            <person name="Sahl J."/>
            <person name="Wagner D."/>
            <person name="Keim P."/>
        </authorList>
    </citation>
    <scope>NUCLEOTIDE SEQUENCE [LARGE SCALE GENOMIC DNA]</scope>
    <source>
        <strain evidence="3 5">MSMB1157</strain>
    </source>
</reference>
<evidence type="ECO:0000313" key="2">
    <source>
        <dbReference type="EMBL" id="KWA84960.1"/>
    </source>
</evidence>
<sequence length="191" mass="20314">MGQKQAAYDTNGIIVAFYDTLDSPAPDGADVITIADAQWLICVNEPGQWYVKNGVLEQVPQPSAADQLAAAKSSAIAALNATCQTAILAGFTSSALGTETFYPTTETDQRNLQSSALAASWSAGSADWNVPLWCRQGKVWAYAKHTAQQVRQANADWVAFRTASQQKYADAIAQVREATTIDAVNAIAAKA</sequence>
<dbReference type="Proteomes" id="UP000060630">
    <property type="component" value="Unassembled WGS sequence"/>
</dbReference>
<feature type="domain" description="DUF4376" evidence="1">
    <location>
        <begin position="71"/>
        <end position="187"/>
    </location>
</feature>
<evidence type="ECO:0000313" key="5">
    <source>
        <dbReference type="Proteomes" id="UP000070119"/>
    </source>
</evidence>
<dbReference type="AlphaFoldDB" id="A0A105AAP9"/>
<proteinExistence type="predicted"/>
<dbReference type="EMBL" id="LPHD01000028">
    <property type="protein sequence ID" value="KWA84960.1"/>
    <property type="molecule type" value="Genomic_DNA"/>
</dbReference>
<dbReference type="RefSeq" id="WP_059476701.1">
    <property type="nucleotide sequence ID" value="NZ_CM003771.1"/>
</dbReference>
<dbReference type="Pfam" id="PF14301">
    <property type="entry name" value="DUF4376"/>
    <property type="match status" value="1"/>
</dbReference>
<evidence type="ECO:0000313" key="4">
    <source>
        <dbReference type="Proteomes" id="UP000060630"/>
    </source>
</evidence>
<protein>
    <recommendedName>
        <fullName evidence="1">DUF4376 domain-containing protein</fullName>
    </recommendedName>
</protein>
<dbReference type="Proteomes" id="UP000070119">
    <property type="component" value="Chromosome 1"/>
</dbReference>
<dbReference type="InterPro" id="IPR025484">
    <property type="entry name" value="DUF4376"/>
</dbReference>
<accession>A0A105AAP9</accession>
<dbReference type="EMBL" id="LNJU01000001">
    <property type="protein sequence ID" value="KWZ59268.1"/>
    <property type="molecule type" value="Genomic_DNA"/>
</dbReference>
<reference evidence="2 4" key="1">
    <citation type="submission" date="2015-11" db="EMBL/GenBank/DDBJ databases">
        <title>Expanding the genomic diversity of Burkholderia species for the development of highly accurate diagnostics.</title>
        <authorList>
            <person name="Sahl J."/>
            <person name="Keim P."/>
            <person name="Wagner D."/>
        </authorList>
    </citation>
    <scope>NUCLEOTIDE SEQUENCE [LARGE SCALE GENOMIC DNA]</scope>
    <source>
        <strain evidence="2 4">MSMB2087WGS</strain>
    </source>
</reference>
<name>A0A105AAP9_9BURK</name>